<reference evidence="2" key="1">
    <citation type="submission" date="2017-09" db="EMBL/GenBank/DDBJ databases">
        <title>Depth-based differentiation of microbial function through sediment-hosted aquifers and enrichment of novel symbionts in the deep terrestrial subsurface.</title>
        <authorList>
            <person name="Probst A.J."/>
            <person name="Ladd B."/>
            <person name="Jarett J.K."/>
            <person name="Geller-Mcgrath D.E."/>
            <person name="Sieber C.M.K."/>
            <person name="Emerson J.B."/>
            <person name="Anantharaman K."/>
            <person name="Thomas B.C."/>
            <person name="Malmstrom R."/>
            <person name="Stieglmeier M."/>
            <person name="Klingl A."/>
            <person name="Woyke T."/>
            <person name="Ryan C.M."/>
            <person name="Banfield J.F."/>
        </authorList>
    </citation>
    <scope>NUCLEOTIDE SEQUENCE [LARGE SCALE GENOMIC DNA]</scope>
</reference>
<dbReference type="Proteomes" id="UP000231382">
    <property type="component" value="Unassembled WGS sequence"/>
</dbReference>
<proteinExistence type="predicted"/>
<protein>
    <submittedName>
        <fullName evidence="1">Uncharacterized protein</fullName>
    </submittedName>
</protein>
<gene>
    <name evidence="1" type="ORF">COT78_00565</name>
</gene>
<accession>A0A2H0W7A1</accession>
<evidence type="ECO:0000313" key="1">
    <source>
        <dbReference type="EMBL" id="PIS07962.1"/>
    </source>
</evidence>
<sequence length="115" mass="12492">MLELTPDEVIALGAKIASGSGIPNGLPTACYSGSMPAQIRSVLALIICSRQDDAVREQQVSTVGYLKRNDQQRYHAAARYICDVVELLDITKLQTCLELFNDVPNLVPQTTDAAE</sequence>
<organism evidence="1 2">
    <name type="scientific">Candidatus Berkelbacteria bacterium CG10_big_fil_rev_8_21_14_0_10_43_13</name>
    <dbReference type="NCBI Taxonomy" id="1974514"/>
    <lineage>
        <taxon>Bacteria</taxon>
        <taxon>Candidatus Berkelbacteria</taxon>
    </lineage>
</organism>
<evidence type="ECO:0000313" key="2">
    <source>
        <dbReference type="Proteomes" id="UP000231382"/>
    </source>
</evidence>
<comment type="caution">
    <text evidence="1">The sequence shown here is derived from an EMBL/GenBank/DDBJ whole genome shotgun (WGS) entry which is preliminary data.</text>
</comment>
<dbReference type="AlphaFoldDB" id="A0A2H0W7A1"/>
<name>A0A2H0W7A1_9BACT</name>
<dbReference type="EMBL" id="PEZW01000006">
    <property type="protein sequence ID" value="PIS07962.1"/>
    <property type="molecule type" value="Genomic_DNA"/>
</dbReference>